<dbReference type="Gene3D" id="3.40.50.300">
    <property type="entry name" value="P-loop containing nucleotide triphosphate hydrolases"/>
    <property type="match status" value="1"/>
</dbReference>
<comment type="caution">
    <text evidence="4">The sequence shown here is derived from an EMBL/GenBank/DDBJ whole genome shotgun (WGS) entry which is preliminary data.</text>
</comment>
<evidence type="ECO:0000313" key="4">
    <source>
        <dbReference type="EMBL" id="KAK1945999.1"/>
    </source>
</evidence>
<dbReference type="GO" id="GO:0005524">
    <property type="term" value="F:ATP binding"/>
    <property type="evidence" value="ECO:0007669"/>
    <property type="project" value="UniProtKB-KW"/>
</dbReference>
<name>A0AAD9LTD9_9STRA</name>
<keyword evidence="5" id="KW-1185">Reference proteome</keyword>
<dbReference type="InterPro" id="IPR013641">
    <property type="entry name" value="KTI12/PSTK"/>
</dbReference>
<sequence length="284" mass="31215">MLVVMPLVVVCGIPTSGKTTVSTALVRHLQRQLPGEEVVCISPATVNVDKTQGYADSRAEKNTRSALKAAVEKVLNLKTIVVLDALNYTKGERYELFCKAKAESTTYCVIYVDTPVEVALQRNAEQEEPFDPKLLEELAARFEVPLEKNRWDSPLFHLSPSDFTADGTGIPLDAITDAVRFGKTVKAGLATKAAPVAETSFLQALDEVTSVIVDALLTHQRDAGVADGLRIPPHTVNSELKLHRPLSTAEARRHRRQYIKITRLRPCAVAAIGDLFVEYLNQQV</sequence>
<dbReference type="InterPro" id="IPR027417">
    <property type="entry name" value="P-loop_NTPase"/>
</dbReference>
<dbReference type="Proteomes" id="UP001259832">
    <property type="component" value="Unassembled WGS sequence"/>
</dbReference>
<evidence type="ECO:0000256" key="3">
    <source>
        <dbReference type="ARBA" id="ARBA00025768"/>
    </source>
</evidence>
<reference evidence="4" key="1">
    <citation type="submission" date="2023-08" db="EMBL/GenBank/DDBJ databases">
        <title>Reference Genome Resource for the Citrus Pathogen Phytophthora citrophthora.</title>
        <authorList>
            <person name="Moller H."/>
            <person name="Coetzee B."/>
            <person name="Rose L.J."/>
            <person name="Van Niekerk J.M."/>
        </authorList>
    </citation>
    <scope>NUCLEOTIDE SEQUENCE</scope>
    <source>
        <strain evidence="4">STE-U-9442</strain>
    </source>
</reference>
<dbReference type="EMBL" id="JASMQC010000004">
    <property type="protein sequence ID" value="KAK1945999.1"/>
    <property type="molecule type" value="Genomic_DNA"/>
</dbReference>
<organism evidence="4 5">
    <name type="scientific">Phytophthora citrophthora</name>
    <dbReference type="NCBI Taxonomy" id="4793"/>
    <lineage>
        <taxon>Eukaryota</taxon>
        <taxon>Sar</taxon>
        <taxon>Stramenopiles</taxon>
        <taxon>Oomycota</taxon>
        <taxon>Peronosporomycetes</taxon>
        <taxon>Peronosporales</taxon>
        <taxon>Peronosporaceae</taxon>
        <taxon>Phytophthora</taxon>
    </lineage>
</organism>
<dbReference type="SUPFAM" id="SSF52540">
    <property type="entry name" value="P-loop containing nucleoside triphosphate hydrolases"/>
    <property type="match status" value="1"/>
</dbReference>
<dbReference type="AlphaFoldDB" id="A0AAD9LTD9"/>
<comment type="similarity">
    <text evidence="3">Belongs to the KTI12 family.</text>
</comment>
<keyword evidence="1" id="KW-0547">Nucleotide-binding</keyword>
<evidence type="ECO:0000256" key="2">
    <source>
        <dbReference type="ARBA" id="ARBA00022840"/>
    </source>
</evidence>
<dbReference type="Pfam" id="PF08433">
    <property type="entry name" value="KTI12"/>
    <property type="match status" value="1"/>
</dbReference>
<keyword evidence="2" id="KW-0067">ATP-binding</keyword>
<evidence type="ECO:0000256" key="1">
    <source>
        <dbReference type="ARBA" id="ARBA00022741"/>
    </source>
</evidence>
<proteinExistence type="inferred from homology"/>
<accession>A0AAD9LTD9</accession>
<gene>
    <name evidence="4" type="ORF">P3T76_003047</name>
</gene>
<evidence type="ECO:0000313" key="5">
    <source>
        <dbReference type="Proteomes" id="UP001259832"/>
    </source>
</evidence>
<protein>
    <submittedName>
        <fullName evidence="4">Protein KTI12</fullName>
    </submittedName>
</protein>
<dbReference type="PANTHER" id="PTHR12435">
    <property type="match status" value="1"/>
</dbReference>